<dbReference type="InterPro" id="IPR036761">
    <property type="entry name" value="TTHA0802/YceI-like_sf"/>
</dbReference>
<dbReference type="PANTHER" id="PTHR34406:SF1">
    <property type="entry name" value="PROTEIN YCEI"/>
    <property type="match status" value="1"/>
</dbReference>
<dbReference type="Pfam" id="PF04264">
    <property type="entry name" value="YceI"/>
    <property type="match status" value="1"/>
</dbReference>
<feature type="signal peptide" evidence="1">
    <location>
        <begin position="1"/>
        <end position="21"/>
    </location>
</feature>
<dbReference type="InterPro" id="IPR007372">
    <property type="entry name" value="Lipid/polyisoprenoid-bd_YceI"/>
</dbReference>
<proteinExistence type="predicted"/>
<evidence type="ECO:0000259" key="2">
    <source>
        <dbReference type="SMART" id="SM00867"/>
    </source>
</evidence>
<sequence length="182" mass="20397">MKRLLLTILTFCFLTSDIALSQAFKTESGNAEFKSSVPLHSFAGTSDNLVGRISLQDSTVDFYLDLATLDTGNGKRDKDMRKTLETDKYPFAEFYGKVISGFDPDSSNKQDVTVQGSFTIHDVSREVTINGTLQMRPEGLLVEADWVLNMTNYNIKPPGILFYRVEENIDIQIEALLKPQNS</sequence>
<dbReference type="RefSeq" id="WP_165140834.1">
    <property type="nucleotide sequence ID" value="NZ_JAALLT010000002.1"/>
</dbReference>
<comment type="caution">
    <text evidence="3">The sequence shown here is derived from an EMBL/GenBank/DDBJ whole genome shotgun (WGS) entry which is preliminary data.</text>
</comment>
<dbReference type="SMART" id="SM00867">
    <property type="entry name" value="YceI"/>
    <property type="match status" value="1"/>
</dbReference>
<dbReference type="SUPFAM" id="SSF101874">
    <property type="entry name" value="YceI-like"/>
    <property type="match status" value="1"/>
</dbReference>
<reference evidence="3 4" key="1">
    <citation type="submission" date="2020-02" db="EMBL/GenBank/DDBJ databases">
        <title>Balneolaceae bacterium YR4-1, complete genome.</title>
        <authorList>
            <person name="Li Y."/>
            <person name="Wu S."/>
        </authorList>
    </citation>
    <scope>NUCLEOTIDE SEQUENCE [LARGE SCALE GENOMIC DNA]</scope>
    <source>
        <strain evidence="3 4">YR4-1</strain>
    </source>
</reference>
<evidence type="ECO:0000256" key="1">
    <source>
        <dbReference type="SAM" id="SignalP"/>
    </source>
</evidence>
<organism evidence="3 4">
    <name type="scientific">Halalkalibaculum roseum</name>
    <dbReference type="NCBI Taxonomy" id="2709311"/>
    <lineage>
        <taxon>Bacteria</taxon>
        <taxon>Pseudomonadati</taxon>
        <taxon>Balneolota</taxon>
        <taxon>Balneolia</taxon>
        <taxon>Balneolales</taxon>
        <taxon>Balneolaceae</taxon>
        <taxon>Halalkalibaculum</taxon>
    </lineage>
</organism>
<accession>A0A6M1T386</accession>
<feature type="domain" description="Lipid/polyisoprenoid-binding YceI-like" evidence="2">
    <location>
        <begin position="23"/>
        <end position="178"/>
    </location>
</feature>
<name>A0A6M1T386_9BACT</name>
<protein>
    <submittedName>
        <fullName evidence="3">YceI family protein</fullName>
    </submittedName>
</protein>
<dbReference type="AlphaFoldDB" id="A0A6M1T386"/>
<feature type="chain" id="PRO_5026777139" evidence="1">
    <location>
        <begin position="22"/>
        <end position="182"/>
    </location>
</feature>
<dbReference type="Proteomes" id="UP000473278">
    <property type="component" value="Unassembled WGS sequence"/>
</dbReference>
<evidence type="ECO:0000313" key="4">
    <source>
        <dbReference type="Proteomes" id="UP000473278"/>
    </source>
</evidence>
<keyword evidence="4" id="KW-1185">Reference proteome</keyword>
<evidence type="ECO:0000313" key="3">
    <source>
        <dbReference type="EMBL" id="NGP76465.1"/>
    </source>
</evidence>
<dbReference type="EMBL" id="JAALLT010000002">
    <property type="protein sequence ID" value="NGP76465.1"/>
    <property type="molecule type" value="Genomic_DNA"/>
</dbReference>
<keyword evidence="1" id="KW-0732">Signal</keyword>
<dbReference type="Gene3D" id="2.40.128.110">
    <property type="entry name" value="Lipid/polyisoprenoid-binding, YceI-like"/>
    <property type="match status" value="1"/>
</dbReference>
<gene>
    <name evidence="3" type="ORF">G3570_07465</name>
</gene>
<dbReference type="PANTHER" id="PTHR34406">
    <property type="entry name" value="PROTEIN YCEI"/>
    <property type="match status" value="1"/>
</dbReference>